<dbReference type="PANTHER" id="PTHR31977">
    <property type="entry name" value="UPF0696 PROTEIN C11ORF68"/>
    <property type="match status" value="1"/>
</dbReference>
<protein>
    <recommendedName>
        <fullName evidence="5">DUF1917 domain-containing protein</fullName>
    </recommendedName>
</protein>
<dbReference type="Gene3D" id="3.30.760.10">
    <property type="entry name" value="RNA Cap, Translation Initiation Factor Eif4e"/>
    <property type="match status" value="1"/>
</dbReference>
<proteinExistence type="inferred from homology"/>
<sequence>MASVDVAMDVDDQASKSTTTSTETPLAPKLVTPLFPILPPKKPVWVAKPSCPEDLGSNWTDENSSQKRIIQFLKRWPPSKTPAEYGPWITAYRGGMKDAKPNLEGLAADFQSLLSGDNVKPASLDTIAKTNNVLLGKWMIFEEPSKIDILWGKVLYYLCMERKRGMAKVSTFKEDEKHVIEVYVDDYTDKAEVNAVRKALRGCGVKWKIGFKPDAYSHLNIYKENPWKIRPSRYLE</sequence>
<dbReference type="InterPro" id="IPR015034">
    <property type="entry name" value="Bles03"/>
</dbReference>
<dbReference type="OrthoDB" id="10067381at2759"/>
<dbReference type="Proteomes" id="UP000284706">
    <property type="component" value="Unassembled WGS sequence"/>
</dbReference>
<reference evidence="3 4" key="1">
    <citation type="journal article" date="2018" name="Evol. Lett.">
        <title>Horizontal gene cluster transfer increased hallucinogenic mushroom diversity.</title>
        <authorList>
            <person name="Reynolds H.T."/>
            <person name="Vijayakumar V."/>
            <person name="Gluck-Thaler E."/>
            <person name="Korotkin H.B."/>
            <person name="Matheny P.B."/>
            <person name="Slot J.C."/>
        </authorList>
    </citation>
    <scope>NUCLEOTIDE SEQUENCE [LARGE SCALE GENOMIC DNA]</scope>
    <source>
        <strain evidence="3 4">SRW20</strain>
    </source>
</reference>
<feature type="region of interest" description="Disordered" evidence="2">
    <location>
        <begin position="1"/>
        <end position="24"/>
    </location>
</feature>
<gene>
    <name evidence="3" type="ORF">CVT26_012608</name>
</gene>
<dbReference type="SUPFAM" id="SSF55418">
    <property type="entry name" value="eIF4e-like"/>
    <property type="match status" value="1"/>
</dbReference>
<accession>A0A409YVX0</accession>
<dbReference type="Pfam" id="PF08939">
    <property type="entry name" value="Bles03"/>
    <property type="match status" value="1"/>
</dbReference>
<evidence type="ECO:0000256" key="2">
    <source>
        <dbReference type="SAM" id="MobiDB-lite"/>
    </source>
</evidence>
<evidence type="ECO:0000256" key="1">
    <source>
        <dbReference type="ARBA" id="ARBA00010568"/>
    </source>
</evidence>
<dbReference type="AlphaFoldDB" id="A0A409YVX0"/>
<dbReference type="PANTHER" id="PTHR31977:SF1">
    <property type="entry name" value="UPF0696 PROTEIN C11ORF68"/>
    <property type="match status" value="1"/>
</dbReference>
<dbReference type="EMBL" id="NHYE01000162">
    <property type="protein sequence ID" value="PPR07177.1"/>
    <property type="molecule type" value="Genomic_DNA"/>
</dbReference>
<name>A0A409YVX0_9AGAR</name>
<dbReference type="InParanoid" id="A0A409YVX0"/>
<comment type="caution">
    <text evidence="3">The sequence shown here is derived from an EMBL/GenBank/DDBJ whole genome shotgun (WGS) entry which is preliminary data.</text>
</comment>
<evidence type="ECO:0000313" key="4">
    <source>
        <dbReference type="Proteomes" id="UP000284706"/>
    </source>
</evidence>
<evidence type="ECO:0000313" key="3">
    <source>
        <dbReference type="EMBL" id="PPR07177.1"/>
    </source>
</evidence>
<dbReference type="InterPro" id="IPR023398">
    <property type="entry name" value="TIF_eIF4e-like"/>
</dbReference>
<comment type="similarity">
    <text evidence="1">Belongs to the UPF0696 family.</text>
</comment>
<evidence type="ECO:0008006" key="5">
    <source>
        <dbReference type="Google" id="ProtNLM"/>
    </source>
</evidence>
<organism evidence="3 4">
    <name type="scientific">Gymnopilus dilepis</name>
    <dbReference type="NCBI Taxonomy" id="231916"/>
    <lineage>
        <taxon>Eukaryota</taxon>
        <taxon>Fungi</taxon>
        <taxon>Dikarya</taxon>
        <taxon>Basidiomycota</taxon>
        <taxon>Agaricomycotina</taxon>
        <taxon>Agaricomycetes</taxon>
        <taxon>Agaricomycetidae</taxon>
        <taxon>Agaricales</taxon>
        <taxon>Agaricineae</taxon>
        <taxon>Hymenogastraceae</taxon>
        <taxon>Gymnopilus</taxon>
    </lineage>
</organism>
<keyword evidence="4" id="KW-1185">Reference proteome</keyword>